<dbReference type="Proteomes" id="UP000006903">
    <property type="component" value="Chromosome"/>
</dbReference>
<dbReference type="Pfam" id="PF24706">
    <property type="entry name" value="DUF7669"/>
    <property type="match status" value="1"/>
</dbReference>
<protein>
    <recommendedName>
        <fullName evidence="1">DUF7669 domain-containing protein</fullName>
    </recommendedName>
</protein>
<reference evidence="2 3" key="1">
    <citation type="journal article" date="2009" name="J. Bacteriol.">
        <title>Complete genome sequence of the anaerobic, protein-degrading hyperthermophilic crenarchaeon Desulfurococcus kamchatkensis.</title>
        <authorList>
            <person name="Ravin N.V."/>
            <person name="Mardanov A.V."/>
            <person name="Beletsky A.V."/>
            <person name="Kublanov I.V."/>
            <person name="Kolganova T.V."/>
            <person name="Lebedinsky A.V."/>
            <person name="Chernyh N.A."/>
            <person name="Bonch-Osmolovskaya E.A."/>
            <person name="Skryabin K.G."/>
        </authorList>
    </citation>
    <scope>NUCLEOTIDE SEQUENCE [LARGE SCALE GENOMIC DNA]</scope>
    <source>
        <strain evidence="3">DSM 18924 / JCM 16383 / VKM B-2413 / 1221n</strain>
    </source>
</reference>
<dbReference type="RefSeq" id="WP_012607805.1">
    <property type="nucleotide sequence ID" value="NC_011766.1"/>
</dbReference>
<proteinExistence type="predicted"/>
<dbReference type="KEGG" id="dka:DKAM_0134"/>
<dbReference type="AlphaFoldDB" id="B8D350"/>
<organism evidence="2 3">
    <name type="scientific">Desulfurococcus amylolyticus (strain DSM 18924 / JCM 16383 / VKM B-2413 / 1221n)</name>
    <name type="common">Desulfurococcus kamchatkensis</name>
    <dbReference type="NCBI Taxonomy" id="490899"/>
    <lineage>
        <taxon>Archaea</taxon>
        <taxon>Thermoproteota</taxon>
        <taxon>Thermoprotei</taxon>
        <taxon>Desulfurococcales</taxon>
        <taxon>Desulfurococcaceae</taxon>
        <taxon>Desulfurococcus</taxon>
    </lineage>
</organism>
<sequence>MRALTLMVGVLSSSENHESPGVEKKPNWLLLKESAEELYRAGKIYFTRKELVDKAREKDPSRSEMSLDFEIDLVTVNSSSKDRYKDPEKLFLYRVDRGRYTLYSPEEHGELEKYIGIKKVSPARKHLIEEVVSELEKMGYDASENRYAKPLQPDIVAEKGDEVVGVWVIDPGTPLSDQYKMLAYAIGSSLLNREYSEYIVVVPGELLKRVTKDLIDTLDRFKIRFATVREERRYTLQL</sequence>
<name>B8D350_DESA1</name>
<dbReference type="EMBL" id="CP001140">
    <property type="protein sequence ID" value="ACL10463.1"/>
    <property type="molecule type" value="Genomic_DNA"/>
</dbReference>
<dbReference type="GeneID" id="7170447"/>
<dbReference type="InterPro" id="IPR056086">
    <property type="entry name" value="DUF7669"/>
</dbReference>
<evidence type="ECO:0000313" key="3">
    <source>
        <dbReference type="Proteomes" id="UP000006903"/>
    </source>
</evidence>
<dbReference type="eggNOG" id="arCOG08834">
    <property type="taxonomic scope" value="Archaea"/>
</dbReference>
<accession>B8D350</accession>
<gene>
    <name evidence="2" type="ordered locus">DKAM_0134</name>
</gene>
<evidence type="ECO:0000259" key="1">
    <source>
        <dbReference type="Pfam" id="PF24706"/>
    </source>
</evidence>
<evidence type="ECO:0000313" key="2">
    <source>
        <dbReference type="EMBL" id="ACL10463.1"/>
    </source>
</evidence>
<feature type="domain" description="DUF7669" evidence="1">
    <location>
        <begin position="26"/>
        <end position="102"/>
    </location>
</feature>
<dbReference type="HOGENOM" id="CLU_1227702_0_0_2"/>